<reference evidence="4 5" key="1">
    <citation type="journal article" date="2018" name="Front. Microbiol.">
        <title>Prospects for Fungal Bioremediation of Acidic Radioactive Waste Sites: Characterization and Genome Sequence of Rhodotorula taiwanensis MD1149.</title>
        <authorList>
            <person name="Tkavc R."/>
            <person name="Matrosova V.Y."/>
            <person name="Grichenko O.E."/>
            <person name="Gostincar C."/>
            <person name="Volpe R.P."/>
            <person name="Klimenkova P."/>
            <person name="Gaidamakova E.K."/>
            <person name="Zhou C.E."/>
            <person name="Stewart B.J."/>
            <person name="Lyman M.G."/>
            <person name="Malfatti S.A."/>
            <person name="Rubinfeld B."/>
            <person name="Courtot M."/>
            <person name="Singh J."/>
            <person name="Dalgard C.L."/>
            <person name="Hamilton T."/>
            <person name="Frey K.G."/>
            <person name="Gunde-Cimerman N."/>
            <person name="Dugan L."/>
            <person name="Daly M.J."/>
        </authorList>
    </citation>
    <scope>NUCLEOTIDE SEQUENCE [LARGE SCALE GENOMIC DNA]</scope>
    <source>
        <strain evidence="4 5">MD1149</strain>
    </source>
</reference>
<dbReference type="InterPro" id="IPR057023">
    <property type="entry name" value="PTP-SAK"/>
</dbReference>
<proteinExistence type="predicted"/>
<evidence type="ECO:0000256" key="2">
    <source>
        <dbReference type="SAM" id="MobiDB-lite"/>
    </source>
</evidence>
<dbReference type="Gene3D" id="3.90.190.10">
    <property type="entry name" value="Protein tyrosine phosphatase superfamily"/>
    <property type="match status" value="1"/>
</dbReference>
<evidence type="ECO:0000259" key="3">
    <source>
        <dbReference type="PROSITE" id="PS50056"/>
    </source>
</evidence>
<feature type="domain" description="Tyrosine specific protein phosphatases" evidence="3">
    <location>
        <begin position="533"/>
        <end position="573"/>
    </location>
</feature>
<dbReference type="EMBL" id="PJQD01000050">
    <property type="protein sequence ID" value="POY72304.1"/>
    <property type="molecule type" value="Genomic_DNA"/>
</dbReference>
<dbReference type="PANTHER" id="PTHR23339">
    <property type="entry name" value="TYROSINE SPECIFIC PROTEIN PHOSPHATASE AND DUAL SPECIFICITY PROTEIN PHOSPHATASE"/>
    <property type="match status" value="1"/>
</dbReference>
<gene>
    <name evidence="4" type="ORF">BMF94_4606</name>
</gene>
<comment type="caution">
    <text evidence="4">The sequence shown here is derived from an EMBL/GenBank/DDBJ whole genome shotgun (WGS) entry which is preliminary data.</text>
</comment>
<sequence length="662" mass="69554">MRRGAVAGAQAGLTEGISTPRSRPVSPPFKRSLSAGPQTDDRSRDKAPDATRQAVRVKLWDQEARPLSPITSTRLTALASAAADPQDSSGGISIPGTPPELPYAGGADPALLAEAVETALAGGSCESPDALGLVADRQLLAFDALEPALATLLSRLCSQHWLSDYNSLKRSIASGAIQAPFVPISTVNANQQQSEPGRAEAPRETCVPPTPEPISQIHGTSKSHPSDLIFLRPSGEKSPSATNSPARDGISTSTGLTPRAAKVSLAHPVLTTSATSFEALVPRAGIAAAEQVLADLDQGEPVSIGATTANTSALTGSAASSPRVIQEVLVAPSAAPPPPPPGMFLANGMAVKTSLSHPINISPLIPPDTVAVLADRIFDRNASFLPTERRRWPSSHPSFVLSATSGTDLYSLVTEVPPMNATMPAVPRLSGNATSSLGNFVLSSCPGKKVRMNGEAAKCGRGAICRDVLLDLQRARDEHNVRLVVCCLDDAELHFLGVPWSDYAIAADKLGLEVVRMPMLEGFAPASAEQLDADLAHIVRDYTLRGFSVLAHCRGGIGRAGLVASCWMLKMGLVAIPPASLSDSTPVSAGLARDISSDNLADPPAETLEVLVRVIELIRRRRNIKAIETPHQVHFLLQYITHLRDTARIISASDLLAHTADV</sequence>
<dbReference type="AlphaFoldDB" id="A0A2S5B693"/>
<dbReference type="STRING" id="741276.A0A2S5B693"/>
<dbReference type="PROSITE" id="PS50056">
    <property type="entry name" value="TYR_PHOSPHATASE_2"/>
    <property type="match status" value="1"/>
</dbReference>
<evidence type="ECO:0000313" key="5">
    <source>
        <dbReference type="Proteomes" id="UP000237144"/>
    </source>
</evidence>
<keyword evidence="5" id="KW-1185">Reference proteome</keyword>
<feature type="region of interest" description="Disordered" evidence="2">
    <location>
        <begin position="1"/>
        <end position="53"/>
    </location>
</feature>
<dbReference type="InterPro" id="IPR050561">
    <property type="entry name" value="PTP"/>
</dbReference>
<evidence type="ECO:0000256" key="1">
    <source>
        <dbReference type="ARBA" id="ARBA00022801"/>
    </source>
</evidence>
<feature type="compositionally biased region" description="Basic and acidic residues" evidence="2">
    <location>
        <begin position="39"/>
        <end position="49"/>
    </location>
</feature>
<feature type="compositionally biased region" description="Polar residues" evidence="2">
    <location>
        <begin position="237"/>
        <end position="255"/>
    </location>
</feature>
<dbReference type="OrthoDB" id="266663at2759"/>
<evidence type="ECO:0000313" key="4">
    <source>
        <dbReference type="EMBL" id="POY72304.1"/>
    </source>
</evidence>
<dbReference type="SUPFAM" id="SSF52799">
    <property type="entry name" value="(Phosphotyrosine protein) phosphatases II"/>
    <property type="match status" value="1"/>
</dbReference>
<name>A0A2S5B693_9BASI</name>
<accession>A0A2S5B693</accession>
<protein>
    <recommendedName>
        <fullName evidence="3">Tyrosine specific protein phosphatases domain-containing protein</fullName>
    </recommendedName>
</protein>
<feature type="region of interest" description="Disordered" evidence="2">
    <location>
        <begin position="79"/>
        <end position="106"/>
    </location>
</feature>
<dbReference type="Proteomes" id="UP000237144">
    <property type="component" value="Unassembled WGS sequence"/>
</dbReference>
<keyword evidence="1" id="KW-0378">Hydrolase</keyword>
<dbReference type="Pfam" id="PF22784">
    <property type="entry name" value="PTP-SAK"/>
    <property type="match status" value="1"/>
</dbReference>
<organism evidence="4 5">
    <name type="scientific">Rhodotorula taiwanensis</name>
    <dbReference type="NCBI Taxonomy" id="741276"/>
    <lineage>
        <taxon>Eukaryota</taxon>
        <taxon>Fungi</taxon>
        <taxon>Dikarya</taxon>
        <taxon>Basidiomycota</taxon>
        <taxon>Pucciniomycotina</taxon>
        <taxon>Microbotryomycetes</taxon>
        <taxon>Sporidiobolales</taxon>
        <taxon>Sporidiobolaceae</taxon>
        <taxon>Rhodotorula</taxon>
    </lineage>
</organism>
<feature type="region of interest" description="Disordered" evidence="2">
    <location>
        <begin position="189"/>
        <end position="255"/>
    </location>
</feature>
<dbReference type="GO" id="GO:0016791">
    <property type="term" value="F:phosphatase activity"/>
    <property type="evidence" value="ECO:0007669"/>
    <property type="project" value="UniProtKB-ARBA"/>
</dbReference>
<dbReference type="InterPro" id="IPR029021">
    <property type="entry name" value="Prot-tyrosine_phosphatase-like"/>
</dbReference>
<dbReference type="InterPro" id="IPR000387">
    <property type="entry name" value="Tyr_Pase_dom"/>
</dbReference>